<reference evidence="5" key="1">
    <citation type="submission" date="2020-10" db="EMBL/GenBank/DDBJ databases">
        <title>Taxonomic study of unclassified bacteria belonging to the class Ktedonobacteria.</title>
        <authorList>
            <person name="Yabe S."/>
            <person name="Wang C.M."/>
            <person name="Zheng Y."/>
            <person name="Sakai Y."/>
            <person name="Cavaletti L."/>
            <person name="Monciardini P."/>
            <person name="Donadio S."/>
        </authorList>
    </citation>
    <scope>NUCLEOTIDE SEQUENCE</scope>
    <source>
        <strain evidence="5">SOSP1-1</strain>
    </source>
</reference>
<comment type="caution">
    <text evidence="5">The sequence shown here is derived from an EMBL/GenBank/DDBJ whole genome shotgun (WGS) entry which is preliminary data.</text>
</comment>
<feature type="domain" description="Ketosynthase family 3 (KS3)" evidence="4">
    <location>
        <begin position="1"/>
        <end position="421"/>
    </location>
</feature>
<dbReference type="InterPro" id="IPR020841">
    <property type="entry name" value="PKS_Beta-ketoAc_synthase_dom"/>
</dbReference>
<evidence type="ECO:0000259" key="4">
    <source>
        <dbReference type="PROSITE" id="PS52004"/>
    </source>
</evidence>
<dbReference type="PANTHER" id="PTHR11712:SF336">
    <property type="entry name" value="3-OXOACYL-[ACYL-CARRIER-PROTEIN] SYNTHASE, MITOCHONDRIAL"/>
    <property type="match status" value="1"/>
</dbReference>
<comment type="similarity">
    <text evidence="1 3">Belongs to the thiolase-like superfamily. Beta-ketoacyl-ACP synthases family.</text>
</comment>
<evidence type="ECO:0000313" key="5">
    <source>
        <dbReference type="EMBL" id="GHO50250.1"/>
    </source>
</evidence>
<dbReference type="GO" id="GO:0005829">
    <property type="term" value="C:cytosol"/>
    <property type="evidence" value="ECO:0007669"/>
    <property type="project" value="TreeGrafter"/>
</dbReference>
<name>A0A8J3IBJ0_9CHLR</name>
<organism evidence="5 6">
    <name type="scientific">Ktedonospora formicarum</name>
    <dbReference type="NCBI Taxonomy" id="2778364"/>
    <lineage>
        <taxon>Bacteria</taxon>
        <taxon>Bacillati</taxon>
        <taxon>Chloroflexota</taxon>
        <taxon>Ktedonobacteria</taxon>
        <taxon>Ktedonobacterales</taxon>
        <taxon>Ktedonobacteraceae</taxon>
        <taxon>Ktedonospora</taxon>
    </lineage>
</organism>
<dbReference type="RefSeq" id="WP_220199301.1">
    <property type="nucleotide sequence ID" value="NZ_BNJF01000007.1"/>
</dbReference>
<dbReference type="SMART" id="SM00825">
    <property type="entry name" value="PKS_KS"/>
    <property type="match status" value="1"/>
</dbReference>
<dbReference type="Pfam" id="PF02801">
    <property type="entry name" value="Ketoacyl-synt_C"/>
    <property type="match status" value="1"/>
</dbReference>
<dbReference type="InterPro" id="IPR000794">
    <property type="entry name" value="Beta-ketoacyl_synthase"/>
</dbReference>
<protein>
    <submittedName>
        <fullName evidence="5">Putative polyketide beta-ketoacyl synthase 1</fullName>
    </submittedName>
</protein>
<accession>A0A8J3IBJ0</accession>
<dbReference type="FunFam" id="3.40.47.10:FF:000018">
    <property type="entry name" value="3-oxoacyl-[acyl-carrier-protein] synthase 2"/>
    <property type="match status" value="1"/>
</dbReference>
<proteinExistence type="inferred from homology"/>
<sequence length="426" mass="45836">MRKVVLTGLGVVSPLGIGKEQYWQGLSSGKSATKHLSEVTSCQLFENFQFSSQVISEADRFDPTQSGLPREVQKLDRFIQFAVAGALQAVEDAQLDVKAIDHDRAGIALSTAICGTRQMESEFIKVTNLGREEIDPAKVNPDLYLASMSNTPGILISALMELQGPCVTLSTGCIGGLDAIGYAFEAIQNGDADIMLTGASEAPITPVTIASFEVIHCLSQRHNNQPQHASRPFDAQRDGFVLAEGCGILVLEEMEHAKKRGAHIYAEIAGFSNTSNALHMTDLLSDGDDLSRAINNAIEQSGIKPTDIDYINAHASSTRQNDTCETSAIKLSLGDHAYNVPINGTKSMQGHALSAASALEVITCALSIERKYIHPTINYEERDPECDLDYVPNQGRPWDGDTILTNASGFAGLHASMVIRSASGEK</sequence>
<evidence type="ECO:0000256" key="1">
    <source>
        <dbReference type="ARBA" id="ARBA00008467"/>
    </source>
</evidence>
<dbReference type="InterPro" id="IPR014030">
    <property type="entry name" value="Ketoacyl_synth_N"/>
</dbReference>
<dbReference type="SUPFAM" id="SSF53901">
    <property type="entry name" value="Thiolase-like"/>
    <property type="match status" value="2"/>
</dbReference>
<dbReference type="EMBL" id="BNJF01000007">
    <property type="protein sequence ID" value="GHO50250.1"/>
    <property type="molecule type" value="Genomic_DNA"/>
</dbReference>
<evidence type="ECO:0000256" key="2">
    <source>
        <dbReference type="ARBA" id="ARBA00022679"/>
    </source>
</evidence>
<dbReference type="Gene3D" id="3.40.47.10">
    <property type="match status" value="1"/>
</dbReference>
<dbReference type="CDD" id="cd00834">
    <property type="entry name" value="KAS_I_II"/>
    <property type="match status" value="1"/>
</dbReference>
<dbReference type="AlphaFoldDB" id="A0A8J3IBJ0"/>
<dbReference type="InterPro" id="IPR014031">
    <property type="entry name" value="Ketoacyl_synth_C"/>
</dbReference>
<keyword evidence="2 3" id="KW-0808">Transferase</keyword>
<dbReference type="GO" id="GO:0006633">
    <property type="term" value="P:fatty acid biosynthetic process"/>
    <property type="evidence" value="ECO:0007669"/>
    <property type="project" value="TreeGrafter"/>
</dbReference>
<evidence type="ECO:0000256" key="3">
    <source>
        <dbReference type="RuleBase" id="RU003694"/>
    </source>
</evidence>
<dbReference type="Pfam" id="PF00109">
    <property type="entry name" value="ketoacyl-synt"/>
    <property type="match status" value="1"/>
</dbReference>
<dbReference type="PANTHER" id="PTHR11712">
    <property type="entry name" value="POLYKETIDE SYNTHASE-RELATED"/>
    <property type="match status" value="1"/>
</dbReference>
<dbReference type="PROSITE" id="PS52004">
    <property type="entry name" value="KS3_2"/>
    <property type="match status" value="1"/>
</dbReference>
<gene>
    <name evidence="5" type="ORF">KSX_84130</name>
</gene>
<dbReference type="NCBIfam" id="NF005589">
    <property type="entry name" value="PRK07314.1"/>
    <property type="match status" value="1"/>
</dbReference>
<evidence type="ECO:0000313" key="6">
    <source>
        <dbReference type="Proteomes" id="UP000612362"/>
    </source>
</evidence>
<dbReference type="InterPro" id="IPR016039">
    <property type="entry name" value="Thiolase-like"/>
</dbReference>
<dbReference type="GO" id="GO:0004315">
    <property type="term" value="F:3-oxoacyl-[acyl-carrier-protein] synthase activity"/>
    <property type="evidence" value="ECO:0007669"/>
    <property type="project" value="TreeGrafter"/>
</dbReference>
<dbReference type="Proteomes" id="UP000612362">
    <property type="component" value="Unassembled WGS sequence"/>
</dbReference>
<keyword evidence="6" id="KW-1185">Reference proteome</keyword>